<organism evidence="1 2">
    <name type="scientific">Legionella maceachernii</name>
    <dbReference type="NCBI Taxonomy" id="466"/>
    <lineage>
        <taxon>Bacteria</taxon>
        <taxon>Pseudomonadati</taxon>
        <taxon>Pseudomonadota</taxon>
        <taxon>Gammaproteobacteria</taxon>
        <taxon>Legionellales</taxon>
        <taxon>Legionellaceae</taxon>
        <taxon>Legionella</taxon>
    </lineage>
</organism>
<dbReference type="OrthoDB" id="9926210at2"/>
<dbReference type="RefSeq" id="WP_133140971.1">
    <property type="nucleotide sequence ID" value="NZ_CAAAIB010000005.1"/>
</dbReference>
<evidence type="ECO:0000313" key="2">
    <source>
        <dbReference type="Proteomes" id="UP000054908"/>
    </source>
</evidence>
<dbReference type="STRING" id="466.Lmac_2171"/>
<reference evidence="1 2" key="1">
    <citation type="submission" date="2015-11" db="EMBL/GenBank/DDBJ databases">
        <title>Genomic analysis of 38 Legionella species identifies large and diverse effector repertoires.</title>
        <authorList>
            <person name="Burstein D."/>
            <person name="Amaro F."/>
            <person name="Zusman T."/>
            <person name="Lifshitz Z."/>
            <person name="Cohen O."/>
            <person name="Gilbert J.A."/>
            <person name="Pupko T."/>
            <person name="Shuman H.A."/>
            <person name="Segal G."/>
        </authorList>
    </citation>
    <scope>NUCLEOTIDE SEQUENCE [LARGE SCALE GENOMIC DNA]</scope>
    <source>
        <strain evidence="1 2">PX-1-G2-E2</strain>
    </source>
</reference>
<name>A0A0W0VYX4_9GAMM</name>
<accession>A0A0W0VYX4</accession>
<comment type="caution">
    <text evidence="1">The sequence shown here is derived from an EMBL/GenBank/DDBJ whole genome shotgun (WGS) entry which is preliminary data.</text>
</comment>
<evidence type="ECO:0000313" key="1">
    <source>
        <dbReference type="EMBL" id="KTD25193.1"/>
    </source>
</evidence>
<gene>
    <name evidence="1" type="ORF">Lmac_2171</name>
</gene>
<keyword evidence="2" id="KW-1185">Reference proteome</keyword>
<proteinExistence type="predicted"/>
<dbReference type="PATRIC" id="fig|466.6.peg.2307"/>
<protein>
    <submittedName>
        <fullName evidence="1">Uncharacterized protein</fullName>
    </submittedName>
</protein>
<sequence>MRSRIAYTREQLIALRNAETGNPQFRNAYNPTIFRPGAFACVPTKPLDSRDNKSEPDDCAPMICIS</sequence>
<dbReference type="Proteomes" id="UP000054908">
    <property type="component" value="Unassembled WGS sequence"/>
</dbReference>
<dbReference type="EMBL" id="LNYL01000045">
    <property type="protein sequence ID" value="KTD25193.1"/>
    <property type="molecule type" value="Genomic_DNA"/>
</dbReference>
<dbReference type="AlphaFoldDB" id="A0A0W0VYX4"/>